<sequence>MKEGRGSPVWSMRQVKEDEIEEERRENEEQACMVGHEHGHEAHAMKEVTGQHELVPAIAPVVPGVD</sequence>
<dbReference type="Proteomes" id="UP001055811">
    <property type="component" value="Linkage Group LG04"/>
</dbReference>
<evidence type="ECO:0000313" key="1">
    <source>
        <dbReference type="EMBL" id="KAI3751576.1"/>
    </source>
</evidence>
<keyword evidence="2" id="KW-1185">Reference proteome</keyword>
<reference evidence="1 2" key="2">
    <citation type="journal article" date="2022" name="Mol. Ecol. Resour.">
        <title>The genomes of chicory, endive, great burdock and yacon provide insights into Asteraceae paleo-polyploidization history and plant inulin production.</title>
        <authorList>
            <person name="Fan W."/>
            <person name="Wang S."/>
            <person name="Wang H."/>
            <person name="Wang A."/>
            <person name="Jiang F."/>
            <person name="Liu H."/>
            <person name="Zhao H."/>
            <person name="Xu D."/>
            <person name="Zhang Y."/>
        </authorList>
    </citation>
    <scope>NUCLEOTIDE SEQUENCE [LARGE SCALE GENOMIC DNA]</scope>
    <source>
        <strain evidence="2">cv. Punajuju</strain>
        <tissue evidence="1">Leaves</tissue>
    </source>
</reference>
<comment type="caution">
    <text evidence="1">The sequence shown here is derived from an EMBL/GenBank/DDBJ whole genome shotgun (WGS) entry which is preliminary data.</text>
</comment>
<dbReference type="EMBL" id="CM042012">
    <property type="protein sequence ID" value="KAI3751576.1"/>
    <property type="molecule type" value="Genomic_DNA"/>
</dbReference>
<protein>
    <submittedName>
        <fullName evidence="1">Uncharacterized protein</fullName>
    </submittedName>
</protein>
<accession>A0ACB9DYL4</accession>
<reference evidence="2" key="1">
    <citation type="journal article" date="2022" name="Mol. Ecol. Resour.">
        <title>The genomes of chicory, endive, great burdock and yacon provide insights into Asteraceae palaeo-polyploidization history and plant inulin production.</title>
        <authorList>
            <person name="Fan W."/>
            <person name="Wang S."/>
            <person name="Wang H."/>
            <person name="Wang A."/>
            <person name="Jiang F."/>
            <person name="Liu H."/>
            <person name="Zhao H."/>
            <person name="Xu D."/>
            <person name="Zhang Y."/>
        </authorList>
    </citation>
    <scope>NUCLEOTIDE SEQUENCE [LARGE SCALE GENOMIC DNA]</scope>
    <source>
        <strain evidence="2">cv. Punajuju</strain>
    </source>
</reference>
<gene>
    <name evidence="1" type="ORF">L2E82_22666</name>
</gene>
<organism evidence="1 2">
    <name type="scientific">Cichorium intybus</name>
    <name type="common">Chicory</name>
    <dbReference type="NCBI Taxonomy" id="13427"/>
    <lineage>
        <taxon>Eukaryota</taxon>
        <taxon>Viridiplantae</taxon>
        <taxon>Streptophyta</taxon>
        <taxon>Embryophyta</taxon>
        <taxon>Tracheophyta</taxon>
        <taxon>Spermatophyta</taxon>
        <taxon>Magnoliopsida</taxon>
        <taxon>eudicotyledons</taxon>
        <taxon>Gunneridae</taxon>
        <taxon>Pentapetalae</taxon>
        <taxon>asterids</taxon>
        <taxon>campanulids</taxon>
        <taxon>Asterales</taxon>
        <taxon>Asteraceae</taxon>
        <taxon>Cichorioideae</taxon>
        <taxon>Cichorieae</taxon>
        <taxon>Cichoriinae</taxon>
        <taxon>Cichorium</taxon>
    </lineage>
</organism>
<proteinExistence type="predicted"/>
<name>A0ACB9DYL4_CICIN</name>
<evidence type="ECO:0000313" key="2">
    <source>
        <dbReference type="Proteomes" id="UP001055811"/>
    </source>
</evidence>